<gene>
    <name evidence="6" type="ORF">FN976_15090</name>
</gene>
<comment type="similarity">
    <text evidence="1">Belongs to the LysR transcriptional regulatory family.</text>
</comment>
<protein>
    <submittedName>
        <fullName evidence="6">LysR family transcriptional regulator</fullName>
    </submittedName>
</protein>
<dbReference type="GO" id="GO:0003677">
    <property type="term" value="F:DNA binding"/>
    <property type="evidence" value="ECO:0007669"/>
    <property type="project" value="UniProtKB-KW"/>
</dbReference>
<accession>A0A562ZPN3</accession>
<dbReference type="PROSITE" id="PS50931">
    <property type="entry name" value="HTH_LYSR"/>
    <property type="match status" value="1"/>
</dbReference>
<dbReference type="InterPro" id="IPR050950">
    <property type="entry name" value="HTH-type_LysR_regulators"/>
</dbReference>
<evidence type="ECO:0000313" key="6">
    <source>
        <dbReference type="EMBL" id="TWO70316.1"/>
    </source>
</evidence>
<dbReference type="FunFam" id="1.10.10.10:FF:000001">
    <property type="entry name" value="LysR family transcriptional regulator"/>
    <property type="match status" value="1"/>
</dbReference>
<dbReference type="GO" id="GO:0005829">
    <property type="term" value="C:cytosol"/>
    <property type="evidence" value="ECO:0007669"/>
    <property type="project" value="TreeGrafter"/>
</dbReference>
<sequence length="297" mass="32630">MQPINLSSRDLEAFLALAEAQHFTRAAERCHLSQSAFSHKIARIEKVAGVALFVRSTRNVALTPEGEVFVEEVRRIQQDLRHALAHLQDLATRRVGKVAVAALPSVAAVWMPQVIARYRAANPMIRVQLFDSLAQRSLDLLRAGTVDMAITAGGDLREFDLTELKQERFFLVCRPDHALARKRWVTLPQLAEEEFIHLARGSSVRQCIDAAQAQPLGDAGGLEAEHLATVAALVAQGLGVSVVPELTLFHFRRAELAAVPVRAAHLVRPIYLARRKGKTLSVAAQAMVAEIVAQARD</sequence>
<dbReference type="AlphaFoldDB" id="A0A562ZPN3"/>
<keyword evidence="3" id="KW-0238">DNA-binding</keyword>
<keyword evidence="2" id="KW-0805">Transcription regulation</keyword>
<dbReference type="SUPFAM" id="SSF46785">
    <property type="entry name" value="Winged helix' DNA-binding domain"/>
    <property type="match status" value="1"/>
</dbReference>
<dbReference type="InterPro" id="IPR036388">
    <property type="entry name" value="WH-like_DNA-bd_sf"/>
</dbReference>
<dbReference type="OrthoDB" id="646694at2"/>
<dbReference type="SUPFAM" id="SSF53850">
    <property type="entry name" value="Periplasmic binding protein-like II"/>
    <property type="match status" value="1"/>
</dbReference>
<dbReference type="InterPro" id="IPR036390">
    <property type="entry name" value="WH_DNA-bd_sf"/>
</dbReference>
<dbReference type="PANTHER" id="PTHR30419:SF8">
    <property type="entry name" value="NITROGEN ASSIMILATION TRANSCRIPTIONAL ACTIVATOR-RELATED"/>
    <property type="match status" value="1"/>
</dbReference>
<dbReference type="Gene3D" id="3.40.190.290">
    <property type="match status" value="1"/>
</dbReference>
<keyword evidence="4" id="KW-0804">Transcription</keyword>
<proteinExistence type="inferred from homology"/>
<dbReference type="Pfam" id="PF03466">
    <property type="entry name" value="LysR_substrate"/>
    <property type="match status" value="1"/>
</dbReference>
<dbReference type="RefSeq" id="WP_145893872.1">
    <property type="nucleotide sequence ID" value="NZ_VOBQ01000012.1"/>
</dbReference>
<evidence type="ECO:0000256" key="1">
    <source>
        <dbReference type="ARBA" id="ARBA00009437"/>
    </source>
</evidence>
<evidence type="ECO:0000259" key="5">
    <source>
        <dbReference type="PROSITE" id="PS50931"/>
    </source>
</evidence>
<feature type="domain" description="HTH lysR-type" evidence="5">
    <location>
        <begin position="6"/>
        <end position="63"/>
    </location>
</feature>
<name>A0A562ZPN3_9BURK</name>
<evidence type="ECO:0000313" key="7">
    <source>
        <dbReference type="Proteomes" id="UP000318199"/>
    </source>
</evidence>
<dbReference type="GO" id="GO:0003700">
    <property type="term" value="F:DNA-binding transcription factor activity"/>
    <property type="evidence" value="ECO:0007669"/>
    <property type="project" value="InterPro"/>
</dbReference>
<reference evidence="6 7" key="1">
    <citation type="submission" date="2019-07" db="EMBL/GenBank/DDBJ databases">
        <title>Caenimonas sedimenti sp. nov., isolated from activated sludge.</title>
        <authorList>
            <person name="Xu J."/>
        </authorList>
    </citation>
    <scope>NUCLEOTIDE SEQUENCE [LARGE SCALE GENOMIC DNA]</scope>
    <source>
        <strain evidence="6 7">HX-9-20</strain>
    </source>
</reference>
<dbReference type="EMBL" id="VOBQ01000012">
    <property type="protein sequence ID" value="TWO70316.1"/>
    <property type="molecule type" value="Genomic_DNA"/>
</dbReference>
<dbReference type="Pfam" id="PF00126">
    <property type="entry name" value="HTH_1"/>
    <property type="match status" value="1"/>
</dbReference>
<evidence type="ECO:0000256" key="2">
    <source>
        <dbReference type="ARBA" id="ARBA00023015"/>
    </source>
</evidence>
<dbReference type="Proteomes" id="UP000318199">
    <property type="component" value="Unassembled WGS sequence"/>
</dbReference>
<organism evidence="6 7">
    <name type="scientific">Caenimonas sedimenti</name>
    <dbReference type="NCBI Taxonomy" id="2596921"/>
    <lineage>
        <taxon>Bacteria</taxon>
        <taxon>Pseudomonadati</taxon>
        <taxon>Pseudomonadota</taxon>
        <taxon>Betaproteobacteria</taxon>
        <taxon>Burkholderiales</taxon>
        <taxon>Comamonadaceae</taxon>
        <taxon>Caenimonas</taxon>
    </lineage>
</organism>
<dbReference type="CDD" id="cd08440">
    <property type="entry name" value="PBP2_LTTR_like_4"/>
    <property type="match status" value="1"/>
</dbReference>
<comment type="caution">
    <text evidence="6">The sequence shown here is derived from an EMBL/GenBank/DDBJ whole genome shotgun (WGS) entry which is preliminary data.</text>
</comment>
<dbReference type="InterPro" id="IPR005119">
    <property type="entry name" value="LysR_subst-bd"/>
</dbReference>
<dbReference type="Gene3D" id="1.10.10.10">
    <property type="entry name" value="Winged helix-like DNA-binding domain superfamily/Winged helix DNA-binding domain"/>
    <property type="match status" value="1"/>
</dbReference>
<dbReference type="InterPro" id="IPR000847">
    <property type="entry name" value="LysR_HTH_N"/>
</dbReference>
<dbReference type="PRINTS" id="PR00039">
    <property type="entry name" value="HTHLYSR"/>
</dbReference>
<dbReference type="PANTHER" id="PTHR30419">
    <property type="entry name" value="HTH-TYPE TRANSCRIPTIONAL REGULATOR YBHD"/>
    <property type="match status" value="1"/>
</dbReference>
<keyword evidence="7" id="KW-1185">Reference proteome</keyword>
<evidence type="ECO:0000256" key="4">
    <source>
        <dbReference type="ARBA" id="ARBA00023163"/>
    </source>
</evidence>
<evidence type="ECO:0000256" key="3">
    <source>
        <dbReference type="ARBA" id="ARBA00023125"/>
    </source>
</evidence>